<name>A0A6G1LBJ9_9PEZI</name>
<dbReference type="OrthoDB" id="5600002at2759"/>
<proteinExistence type="predicted"/>
<dbReference type="EMBL" id="ML995827">
    <property type="protein sequence ID" value="KAF2770225.1"/>
    <property type="molecule type" value="Genomic_DNA"/>
</dbReference>
<dbReference type="PROSITE" id="PS50896">
    <property type="entry name" value="LISH"/>
    <property type="match status" value="1"/>
</dbReference>
<evidence type="ECO:0000313" key="4">
    <source>
        <dbReference type="EMBL" id="KAF2770225.1"/>
    </source>
</evidence>
<keyword evidence="2" id="KW-0539">Nucleus</keyword>
<feature type="compositionally biased region" description="Polar residues" evidence="3">
    <location>
        <begin position="202"/>
        <end position="223"/>
    </location>
</feature>
<feature type="compositionally biased region" description="Low complexity" evidence="3">
    <location>
        <begin position="575"/>
        <end position="585"/>
    </location>
</feature>
<feature type="compositionally biased region" description="Low complexity" evidence="3">
    <location>
        <begin position="487"/>
        <end position="503"/>
    </location>
</feature>
<feature type="region of interest" description="Disordered" evidence="3">
    <location>
        <begin position="182"/>
        <end position="277"/>
    </location>
</feature>
<evidence type="ECO:0000256" key="1">
    <source>
        <dbReference type="ARBA" id="ARBA00004123"/>
    </source>
</evidence>
<evidence type="ECO:0000256" key="3">
    <source>
        <dbReference type="SAM" id="MobiDB-lite"/>
    </source>
</evidence>
<feature type="region of interest" description="Disordered" evidence="3">
    <location>
        <begin position="1"/>
        <end position="24"/>
    </location>
</feature>
<feature type="compositionally biased region" description="Pro residues" evidence="3">
    <location>
        <begin position="605"/>
        <end position="614"/>
    </location>
</feature>
<feature type="compositionally biased region" description="Low complexity" evidence="3">
    <location>
        <begin position="635"/>
        <end position="651"/>
    </location>
</feature>
<dbReference type="PANTHER" id="PTHR12610:SF12">
    <property type="entry name" value="SEQUENCE-SPECIFIC SINGLE-STRANDED DNA-BINDING PROTEIN, ISOFORM D"/>
    <property type="match status" value="1"/>
</dbReference>
<evidence type="ECO:0000313" key="5">
    <source>
        <dbReference type="Proteomes" id="UP000799436"/>
    </source>
</evidence>
<dbReference type="Proteomes" id="UP000799436">
    <property type="component" value="Unassembled WGS sequence"/>
</dbReference>
<feature type="compositionally biased region" description="Low complexity" evidence="3">
    <location>
        <begin position="224"/>
        <end position="235"/>
    </location>
</feature>
<keyword evidence="5" id="KW-1185">Reference proteome</keyword>
<comment type="subcellular location">
    <subcellularLocation>
        <location evidence="1">Nucleus</location>
    </subcellularLocation>
</comment>
<feature type="region of interest" description="Disordered" evidence="3">
    <location>
        <begin position="63"/>
        <end position="85"/>
    </location>
</feature>
<feature type="region of interest" description="Disordered" evidence="3">
    <location>
        <begin position="431"/>
        <end position="750"/>
    </location>
</feature>
<gene>
    <name evidence="4" type="ORF">EJ03DRAFT_335655</name>
</gene>
<dbReference type="GO" id="GO:0005634">
    <property type="term" value="C:nucleus"/>
    <property type="evidence" value="ECO:0007669"/>
    <property type="project" value="UniProtKB-SubCell"/>
</dbReference>
<dbReference type="InterPro" id="IPR006594">
    <property type="entry name" value="LisH"/>
</dbReference>
<feature type="compositionally biased region" description="Low complexity" evidence="3">
    <location>
        <begin position="182"/>
        <end position="201"/>
    </location>
</feature>
<accession>A0A6G1LBJ9</accession>
<dbReference type="AlphaFoldDB" id="A0A6G1LBJ9"/>
<dbReference type="GO" id="GO:0045944">
    <property type="term" value="P:positive regulation of transcription by RNA polymerase II"/>
    <property type="evidence" value="ECO:0007669"/>
    <property type="project" value="TreeGrafter"/>
</dbReference>
<feature type="compositionally biased region" description="Polar residues" evidence="3">
    <location>
        <begin position="535"/>
        <end position="554"/>
    </location>
</feature>
<organism evidence="4 5">
    <name type="scientific">Teratosphaeria nubilosa</name>
    <dbReference type="NCBI Taxonomy" id="161662"/>
    <lineage>
        <taxon>Eukaryota</taxon>
        <taxon>Fungi</taxon>
        <taxon>Dikarya</taxon>
        <taxon>Ascomycota</taxon>
        <taxon>Pezizomycotina</taxon>
        <taxon>Dothideomycetes</taxon>
        <taxon>Dothideomycetidae</taxon>
        <taxon>Mycosphaerellales</taxon>
        <taxon>Teratosphaeriaceae</taxon>
        <taxon>Teratosphaeria</taxon>
    </lineage>
</organism>
<feature type="compositionally biased region" description="Low complexity" evidence="3">
    <location>
        <begin position="676"/>
        <end position="707"/>
    </location>
</feature>
<evidence type="ECO:0000256" key="2">
    <source>
        <dbReference type="ARBA" id="ARBA00023242"/>
    </source>
</evidence>
<dbReference type="SMART" id="SM00667">
    <property type="entry name" value="LisH"/>
    <property type="match status" value="1"/>
</dbReference>
<dbReference type="Pfam" id="PF08513">
    <property type="entry name" value="LisH"/>
    <property type="match status" value="1"/>
</dbReference>
<dbReference type="PANTHER" id="PTHR12610">
    <property type="entry name" value="SINGLE STRANDED DNA BINDING PROTEIN"/>
    <property type="match status" value="1"/>
</dbReference>
<sequence>MSQPQMNMGGPVQHMNNAGTPGSGGAAPIDAVKRLNTAIYDYLLRNQFYDAARSFLKNAEVETEMKKSPNQRNGVGDDGMDIDGNDIKDKPADLPLPLQLGDGVFLQDWWCQFWEIFQGHRGKGKQSTLSYIGAQRQQQKQRTAMMGQNMDQSAMGQVGRYNNMMQMNNGMMGNDLAKRAAMQNQQRNMTPQQQAQLQNMQARSANQMVSGGQQMERQGSQMDGSGPRSGSPNSGEAPSPKRQRLEGGMQQQMGPGRPGPPGQMPSNQVGPPFPNPENIARVEEMLRANNVDPTRITAQQVHHLAMQPANIQQKAVDSYKNSVKQSMQSALSQVQSGSNGMNNGQMPPNPAMQAAAQGSAMSQPGMEGGNVNEYYTSSANGSRMPMAGSGGAAATSQAGSSQGNHALQDYQMQLMLLEQQNKKRLLMARQEQDSMAHPPGVGPNGQQFPPNMSPQNGGNPSPGPGDMTRGTPKVGKTGMSPNGDVAGRGSPQPGMMPGGMVPPELRQQMMQNGQMRPPSSHPGGMPQGMAPEQMQAFQQRGQPQPGVQMTNGMWQGQPGPQGPMMPGQPMPGQPGQPNMTPRPSNMAPPPPPGQQGNTGTQPSSPAQPPAPPTPSQANKPKPGAKKADTKKGAANKKGGAAGATPASEADAPPTPTPATPITPMHPQTFNQNQNKQAPNGQPTPQQGQQPGQQAVQQPQAVPQPGAPEMGQPFGSLDGNQFGDMSSLDFADLNGPDVLDNFDFDSFLNTGDGNDGLAGFDANFAFGDGLEAGGDLGGN</sequence>
<feature type="compositionally biased region" description="Pro residues" evidence="3">
    <location>
        <begin position="560"/>
        <end position="574"/>
    </location>
</feature>
<feature type="compositionally biased region" description="Low complexity" evidence="3">
    <location>
        <begin position="449"/>
        <end position="459"/>
    </location>
</feature>
<protein>
    <submittedName>
        <fullName evidence="4">Uncharacterized protein</fullName>
    </submittedName>
</protein>
<reference evidence="4" key="1">
    <citation type="journal article" date="2020" name="Stud. Mycol.">
        <title>101 Dothideomycetes genomes: a test case for predicting lifestyles and emergence of pathogens.</title>
        <authorList>
            <person name="Haridas S."/>
            <person name="Albert R."/>
            <person name="Binder M."/>
            <person name="Bloem J."/>
            <person name="Labutti K."/>
            <person name="Salamov A."/>
            <person name="Andreopoulos B."/>
            <person name="Baker S."/>
            <person name="Barry K."/>
            <person name="Bills G."/>
            <person name="Bluhm B."/>
            <person name="Cannon C."/>
            <person name="Castanera R."/>
            <person name="Culley D."/>
            <person name="Daum C."/>
            <person name="Ezra D."/>
            <person name="Gonzalez J."/>
            <person name="Henrissat B."/>
            <person name="Kuo A."/>
            <person name="Liang C."/>
            <person name="Lipzen A."/>
            <person name="Lutzoni F."/>
            <person name="Magnuson J."/>
            <person name="Mondo S."/>
            <person name="Nolan M."/>
            <person name="Ohm R."/>
            <person name="Pangilinan J."/>
            <person name="Park H.-J."/>
            <person name="Ramirez L."/>
            <person name="Alfaro M."/>
            <person name="Sun H."/>
            <person name="Tritt A."/>
            <person name="Yoshinaga Y."/>
            <person name="Zwiers L.-H."/>
            <person name="Turgeon B."/>
            <person name="Goodwin S."/>
            <person name="Spatafora J."/>
            <person name="Crous P."/>
            <person name="Grigoriev I."/>
        </authorList>
    </citation>
    <scope>NUCLEOTIDE SEQUENCE</scope>
    <source>
        <strain evidence="4">CBS 116005</strain>
    </source>
</reference>
<feature type="compositionally biased region" description="Low complexity" evidence="3">
    <location>
        <begin position="594"/>
        <end position="604"/>
    </location>
</feature>